<dbReference type="EMBL" id="JAQGEF010000002">
    <property type="protein sequence ID" value="MDA3613696.1"/>
    <property type="molecule type" value="Genomic_DNA"/>
</dbReference>
<protein>
    <recommendedName>
        <fullName evidence="3">Baseplate protein J-like domain-containing protein</fullName>
    </recommendedName>
</protein>
<organism evidence="1 2">
    <name type="scientific">Polluticaenibacter yanchengensis</name>
    <dbReference type="NCBI Taxonomy" id="3014562"/>
    <lineage>
        <taxon>Bacteria</taxon>
        <taxon>Pseudomonadati</taxon>
        <taxon>Bacteroidota</taxon>
        <taxon>Chitinophagia</taxon>
        <taxon>Chitinophagales</taxon>
        <taxon>Chitinophagaceae</taxon>
        <taxon>Polluticaenibacter</taxon>
    </lineage>
</organism>
<gene>
    <name evidence="1" type="ORF">O3P16_02665</name>
</gene>
<dbReference type="RefSeq" id="WP_407030024.1">
    <property type="nucleotide sequence ID" value="NZ_JAQGEF010000002.1"/>
</dbReference>
<comment type="caution">
    <text evidence="1">The sequence shown here is derived from an EMBL/GenBank/DDBJ whole genome shotgun (WGS) entry which is preliminary data.</text>
</comment>
<sequence length="580" mass="66733">METLVNPKYTKEDIIQRIVFTIAKKWQINEKEVASRFDPLMMLLVEVIAQELDNINSQWELSVGEMTDTIIQKFFPKYPVKENLPHTTILQAKPLEATAILQESFNFQLNQAEQTTNFTAICSTKIFNLSLHSLWVNNQPFSGSAGFQNKQQQVVRRLGLLCEKAGDLDNIDGLQIYISTGNVAEKEMLLYAIQHGQCFVNGEPTECIIGYEKSNTKGSEYWDSLQNIASAIYQSKFVTIKKKDRIKTLGEHEILSNLNDKDKKSLDAGNLVYIQWDFPVQLQERWLNQLSLHLNAFVAINRTHHNVQHKLDQFVNLIPLTIDEHLLFVDAVKGDTNDAYKLLEYATEEQLTDGHFVLKSSAFGKMNSHSLRYSIQELKQQVNSSNAFYANVPNDYIGRQLKEMQRLAYRLEDKMQSAKPLKQQLQFLLVKPFRSDKFLSVDYWTFNNHQIEKVRLDTVLETKGSLVDKSGALIIAKPYPLAVKYRDSLNQPLQQIVSENDINTLAANVFGEQLLKVDIQRAYQSGKNVHEPKRLTISINIYTKAGYDKDYADLDTNRVLYELKRYSIISYPLSVHIIYQ</sequence>
<evidence type="ECO:0000313" key="1">
    <source>
        <dbReference type="EMBL" id="MDA3613696.1"/>
    </source>
</evidence>
<name>A0ABT4UFX1_9BACT</name>
<dbReference type="Proteomes" id="UP001210231">
    <property type="component" value="Unassembled WGS sequence"/>
</dbReference>
<proteinExistence type="predicted"/>
<reference evidence="1 2" key="1">
    <citation type="submission" date="2022-12" db="EMBL/GenBank/DDBJ databases">
        <title>Chitinophagaceae gen. sp. nov., a new member of the family Chitinophagaceae, isolated from soil in a chemical factory.</title>
        <authorList>
            <person name="Ke Z."/>
        </authorList>
    </citation>
    <scope>NUCLEOTIDE SEQUENCE [LARGE SCALE GENOMIC DNA]</scope>
    <source>
        <strain evidence="1 2">LY-5</strain>
    </source>
</reference>
<keyword evidence="2" id="KW-1185">Reference proteome</keyword>
<accession>A0ABT4UFX1</accession>
<evidence type="ECO:0000313" key="2">
    <source>
        <dbReference type="Proteomes" id="UP001210231"/>
    </source>
</evidence>
<evidence type="ECO:0008006" key="3">
    <source>
        <dbReference type="Google" id="ProtNLM"/>
    </source>
</evidence>